<proteinExistence type="predicted"/>
<feature type="non-terminal residue" evidence="1">
    <location>
        <position position="1"/>
    </location>
</feature>
<keyword evidence="2" id="KW-1185">Reference proteome</keyword>
<comment type="caution">
    <text evidence="1">The sequence shown here is derived from an EMBL/GenBank/DDBJ whole genome shotgun (WGS) entry which is preliminary data.</text>
</comment>
<feature type="non-terminal residue" evidence="1">
    <location>
        <position position="187"/>
    </location>
</feature>
<reference evidence="1" key="1">
    <citation type="submission" date="2021-06" db="EMBL/GenBank/DDBJ databases">
        <authorList>
            <person name="Kallberg Y."/>
            <person name="Tangrot J."/>
            <person name="Rosling A."/>
        </authorList>
    </citation>
    <scope>NUCLEOTIDE SEQUENCE</scope>
    <source>
        <strain evidence="1">MA461A</strain>
    </source>
</reference>
<protein>
    <submittedName>
        <fullName evidence="1">12671_t:CDS:1</fullName>
    </submittedName>
</protein>
<accession>A0ACA9QE16</accession>
<gene>
    <name evidence="1" type="ORF">RPERSI_LOCUS13103</name>
</gene>
<evidence type="ECO:0000313" key="2">
    <source>
        <dbReference type="Proteomes" id="UP000789920"/>
    </source>
</evidence>
<organism evidence="1 2">
    <name type="scientific">Racocetra persica</name>
    <dbReference type="NCBI Taxonomy" id="160502"/>
    <lineage>
        <taxon>Eukaryota</taxon>
        <taxon>Fungi</taxon>
        <taxon>Fungi incertae sedis</taxon>
        <taxon>Mucoromycota</taxon>
        <taxon>Glomeromycotina</taxon>
        <taxon>Glomeromycetes</taxon>
        <taxon>Diversisporales</taxon>
        <taxon>Gigasporaceae</taxon>
        <taxon>Racocetra</taxon>
    </lineage>
</organism>
<name>A0ACA9QE16_9GLOM</name>
<dbReference type="Proteomes" id="UP000789920">
    <property type="component" value="Unassembled WGS sequence"/>
</dbReference>
<sequence>SSATWIKEKFNTKNNDDYEFMKALGLLEALEVDADNGNVKATIQATSANKESQPANKTGAHKKTITPTASSTLKTTLEALHNACLLKVSREVNNNYNTEQKNDRESSPPIKHAFSFIDEEQGAFIEPILNLVERALNEVLIENQHMISSKVVEIFNIKIFDKSAFHGQHKSTPTELFKNYKNNVRNK</sequence>
<evidence type="ECO:0000313" key="1">
    <source>
        <dbReference type="EMBL" id="CAG8740521.1"/>
    </source>
</evidence>
<dbReference type="EMBL" id="CAJVQC010028734">
    <property type="protein sequence ID" value="CAG8740521.1"/>
    <property type="molecule type" value="Genomic_DNA"/>
</dbReference>